<protein>
    <submittedName>
        <fullName evidence="1">A/G-specific adenine glycosylase</fullName>
    </submittedName>
</protein>
<accession>A0ACD1AEP7</accession>
<sequence>MDQQKYLTNQRNKEKILQGNNLEQERNKNLQENKAGRLKKIVVPLLQWYDNNARDLPWRENSEPYAVWISEIMLQQTRVEAVKPYYDRWLKAFPTLSALAAAPEEEVLKLWEGLGYYSRARNIHKTAKIVEENYEGMLPSSFEALLKLPGVGEYSAGSIGSIAFQLPVPCVDGNVLRVITRITAEDADISEPSTKKLLTEWVRAIVPDARPGDFNQSLMELGASICLPNGLPKCESCPVSSLCEAFQQNKTTDFPVKKPKPQRKKEKRTVLLILLGDKAAVRKRKDSGLLASLWEYPNYPGELKEQEVIEKLQAKGLSPVTAIKLKKAKHIFTHIEWQLSGYLVTLDESLFSEKQVDWAEFSGGEDDFFWANSDLLHEHLTIPSAFKVYHQILLNTLQSAH</sequence>
<organism evidence="1 2">
    <name type="scientific">Anoxybacterium hadale</name>
    <dbReference type="NCBI Taxonomy" id="3408580"/>
    <lineage>
        <taxon>Bacteria</taxon>
        <taxon>Bacillati</taxon>
        <taxon>Bacillota</taxon>
        <taxon>Clostridia</taxon>
        <taxon>Peptostreptococcales</taxon>
        <taxon>Anaerovoracaceae</taxon>
        <taxon>Anoxybacterium</taxon>
    </lineage>
</organism>
<dbReference type="Proteomes" id="UP000594014">
    <property type="component" value="Chromosome"/>
</dbReference>
<dbReference type="EMBL" id="CP042469">
    <property type="protein sequence ID" value="QOX64665.1"/>
    <property type="molecule type" value="Genomic_DNA"/>
</dbReference>
<evidence type="ECO:0000313" key="1">
    <source>
        <dbReference type="EMBL" id="QOX64665.1"/>
    </source>
</evidence>
<reference evidence="1" key="1">
    <citation type="submission" date="2019-08" db="EMBL/GenBank/DDBJ databases">
        <title>Genome sequence of Clostridiales bacterium MT110.</title>
        <authorList>
            <person name="Cao J."/>
        </authorList>
    </citation>
    <scope>NUCLEOTIDE SEQUENCE</scope>
    <source>
        <strain evidence="1">MT110</strain>
    </source>
</reference>
<proteinExistence type="predicted"/>
<name>A0ACD1AEP7_9FIRM</name>
<keyword evidence="2" id="KW-1185">Reference proteome</keyword>
<gene>
    <name evidence="1" type="primary">mutY</name>
    <name evidence="1" type="ORF">FRZ06_15595</name>
</gene>
<evidence type="ECO:0000313" key="2">
    <source>
        <dbReference type="Proteomes" id="UP000594014"/>
    </source>
</evidence>